<dbReference type="AlphaFoldDB" id="A0A1Y1LMB1"/>
<dbReference type="EMBL" id="GEZM01051604">
    <property type="protein sequence ID" value="JAV74777.1"/>
    <property type="molecule type" value="Transcribed_RNA"/>
</dbReference>
<organism evidence="1">
    <name type="scientific">Photinus pyralis</name>
    <name type="common">Common eastern firefly</name>
    <name type="synonym">Lampyris pyralis</name>
    <dbReference type="NCBI Taxonomy" id="7054"/>
    <lineage>
        <taxon>Eukaryota</taxon>
        <taxon>Metazoa</taxon>
        <taxon>Ecdysozoa</taxon>
        <taxon>Arthropoda</taxon>
        <taxon>Hexapoda</taxon>
        <taxon>Insecta</taxon>
        <taxon>Pterygota</taxon>
        <taxon>Neoptera</taxon>
        <taxon>Endopterygota</taxon>
        <taxon>Coleoptera</taxon>
        <taxon>Polyphaga</taxon>
        <taxon>Elateriformia</taxon>
        <taxon>Elateroidea</taxon>
        <taxon>Lampyridae</taxon>
        <taxon>Lampyrinae</taxon>
        <taxon>Photinus</taxon>
    </lineage>
</organism>
<protein>
    <submittedName>
        <fullName evidence="1">Uncharacterized protein</fullName>
    </submittedName>
</protein>
<dbReference type="EMBL" id="GEZM01051608">
    <property type="protein sequence ID" value="JAV74774.1"/>
    <property type="molecule type" value="Transcribed_RNA"/>
</dbReference>
<reference evidence="1" key="1">
    <citation type="journal article" date="2016" name="Sci. Rep.">
        <title>Molecular characterization of firefly nuptial gifts: a multi-omics approach sheds light on postcopulatory sexual selection.</title>
        <authorList>
            <person name="Al-Wathiqui N."/>
            <person name="Fallon T.R."/>
            <person name="South A."/>
            <person name="Weng J.K."/>
            <person name="Lewis S.M."/>
        </authorList>
    </citation>
    <scope>NUCLEOTIDE SEQUENCE</scope>
</reference>
<sequence length="180" mass="20528">MFKIVQTIEDNLKVLTAVPQSWEKNGILFWPPGPGKKAYTLRKDASNLPNLNTWTKTKCQIKRDNILTLKEALHQEKILAEFEDTEDEENYRLCKTINRLHPVMKTIAVDDFNHLMTEADPDPEPELMNNNTHNTPNMELTVINSVQDINNVQSLPGDKAEDKALELEVENPVLHSLGTN</sequence>
<accession>A0A1Y1LMB1</accession>
<evidence type="ECO:0000313" key="1">
    <source>
        <dbReference type="EMBL" id="JAV74773.1"/>
    </source>
</evidence>
<proteinExistence type="predicted"/>
<dbReference type="EMBL" id="GEZM01051609">
    <property type="protein sequence ID" value="JAV74773.1"/>
    <property type="molecule type" value="Transcribed_RNA"/>
</dbReference>
<name>A0A1Y1LMB1_PHOPY</name>